<name>A0A9D2D329_9FIRM</name>
<dbReference type="InterPro" id="IPR036010">
    <property type="entry name" value="2Fe-2S_ferredoxin-like_sf"/>
</dbReference>
<organism evidence="6 7">
    <name type="scientific">Candidatus Eubacterium avistercoris</name>
    <dbReference type="NCBI Taxonomy" id="2838567"/>
    <lineage>
        <taxon>Bacteria</taxon>
        <taxon>Bacillati</taxon>
        <taxon>Bacillota</taxon>
        <taxon>Clostridia</taxon>
        <taxon>Eubacteriales</taxon>
        <taxon>Eubacteriaceae</taxon>
        <taxon>Eubacterium</taxon>
    </lineage>
</organism>
<dbReference type="Gene3D" id="1.10.150.120">
    <property type="entry name" value="[2Fe-2S]-binding domain"/>
    <property type="match status" value="1"/>
</dbReference>
<keyword evidence="1" id="KW-0001">2Fe-2S</keyword>
<dbReference type="Gene3D" id="3.10.20.30">
    <property type="match status" value="1"/>
</dbReference>
<dbReference type="GO" id="GO:0051537">
    <property type="term" value="F:2 iron, 2 sulfur cluster binding"/>
    <property type="evidence" value="ECO:0007669"/>
    <property type="project" value="UniProtKB-KW"/>
</dbReference>
<reference evidence="6" key="2">
    <citation type="submission" date="2021-04" db="EMBL/GenBank/DDBJ databases">
        <authorList>
            <person name="Gilroy R."/>
        </authorList>
    </citation>
    <scope>NUCLEOTIDE SEQUENCE</scope>
    <source>
        <strain evidence="6">CHK192-9172</strain>
    </source>
</reference>
<dbReference type="Proteomes" id="UP000824024">
    <property type="component" value="Unassembled WGS sequence"/>
</dbReference>
<proteinExistence type="predicted"/>
<evidence type="ECO:0000259" key="5">
    <source>
        <dbReference type="PROSITE" id="PS51085"/>
    </source>
</evidence>
<evidence type="ECO:0000256" key="2">
    <source>
        <dbReference type="ARBA" id="ARBA00022723"/>
    </source>
</evidence>
<dbReference type="GO" id="GO:0016491">
    <property type="term" value="F:oxidoreductase activity"/>
    <property type="evidence" value="ECO:0007669"/>
    <property type="project" value="InterPro"/>
</dbReference>
<keyword evidence="2" id="KW-0479">Metal-binding</keyword>
<dbReference type="PANTHER" id="PTHR44379:SF8">
    <property type="entry name" value="XANTHINE DEHYDROGENASE IRON-SULFUR-BINDING SUBUNIT XDHC-RELATED"/>
    <property type="match status" value="1"/>
</dbReference>
<dbReference type="PROSITE" id="PS51085">
    <property type="entry name" value="2FE2S_FER_2"/>
    <property type="match status" value="1"/>
</dbReference>
<dbReference type="InterPro" id="IPR051452">
    <property type="entry name" value="Diverse_Oxidoreductases"/>
</dbReference>
<dbReference type="Pfam" id="PF01799">
    <property type="entry name" value="Fer2_2"/>
    <property type="match status" value="1"/>
</dbReference>
<evidence type="ECO:0000256" key="4">
    <source>
        <dbReference type="ARBA" id="ARBA00023014"/>
    </source>
</evidence>
<comment type="caution">
    <text evidence="6">The sequence shown here is derived from an EMBL/GenBank/DDBJ whole genome shotgun (WGS) entry which is preliminary data.</text>
</comment>
<dbReference type="InterPro" id="IPR012675">
    <property type="entry name" value="Beta-grasp_dom_sf"/>
</dbReference>
<evidence type="ECO:0000313" key="6">
    <source>
        <dbReference type="EMBL" id="HIZ07742.1"/>
    </source>
</evidence>
<protein>
    <submittedName>
        <fullName evidence="6">2Fe-2S iron-sulfur cluster binding domain-containing protein</fullName>
    </submittedName>
</protein>
<gene>
    <name evidence="6" type="ORF">IAA08_07395</name>
</gene>
<dbReference type="EMBL" id="DXCH01000205">
    <property type="protein sequence ID" value="HIZ07742.1"/>
    <property type="molecule type" value="Genomic_DNA"/>
</dbReference>
<evidence type="ECO:0000313" key="7">
    <source>
        <dbReference type="Proteomes" id="UP000824024"/>
    </source>
</evidence>
<feature type="domain" description="2Fe-2S ferredoxin-type" evidence="5">
    <location>
        <begin position="1"/>
        <end position="76"/>
    </location>
</feature>
<dbReference type="InterPro" id="IPR002888">
    <property type="entry name" value="2Fe-2S-bd"/>
</dbReference>
<accession>A0A9D2D329</accession>
<keyword evidence="4" id="KW-0411">Iron-sulfur</keyword>
<dbReference type="GO" id="GO:0046872">
    <property type="term" value="F:metal ion binding"/>
    <property type="evidence" value="ECO:0007669"/>
    <property type="project" value="UniProtKB-KW"/>
</dbReference>
<sequence>MRLHIWINGKEYTDEVDAGMPLLEYLRSKGCYSVKRGCETSNCGLCTVWMNETPVLSCSVLALRAMDKRITTLEGLQPQAEEFGAFMAKEGADQCGFCNPGFIMNVLAMEKELQDPSEDEIKEYLAGNLCRCTGYAGHLRAVRAYLGRNKN</sequence>
<dbReference type="SUPFAM" id="SSF47741">
    <property type="entry name" value="CO dehydrogenase ISP C-domain like"/>
    <property type="match status" value="1"/>
</dbReference>
<dbReference type="CDD" id="cd00207">
    <property type="entry name" value="fer2"/>
    <property type="match status" value="1"/>
</dbReference>
<dbReference type="PANTHER" id="PTHR44379">
    <property type="entry name" value="OXIDOREDUCTASE WITH IRON-SULFUR SUBUNIT"/>
    <property type="match status" value="1"/>
</dbReference>
<keyword evidence="3" id="KW-0408">Iron</keyword>
<dbReference type="InterPro" id="IPR036884">
    <property type="entry name" value="2Fe-2S-bd_dom_sf"/>
</dbReference>
<reference evidence="6" key="1">
    <citation type="journal article" date="2021" name="PeerJ">
        <title>Extensive microbial diversity within the chicken gut microbiome revealed by metagenomics and culture.</title>
        <authorList>
            <person name="Gilroy R."/>
            <person name="Ravi A."/>
            <person name="Getino M."/>
            <person name="Pursley I."/>
            <person name="Horton D.L."/>
            <person name="Alikhan N.F."/>
            <person name="Baker D."/>
            <person name="Gharbi K."/>
            <person name="Hall N."/>
            <person name="Watson M."/>
            <person name="Adriaenssens E.M."/>
            <person name="Foster-Nyarko E."/>
            <person name="Jarju S."/>
            <person name="Secka A."/>
            <person name="Antonio M."/>
            <person name="Oren A."/>
            <person name="Chaudhuri R.R."/>
            <person name="La Ragione R."/>
            <person name="Hildebrand F."/>
            <person name="Pallen M.J."/>
        </authorList>
    </citation>
    <scope>NUCLEOTIDE SEQUENCE</scope>
    <source>
        <strain evidence="6">CHK192-9172</strain>
    </source>
</reference>
<dbReference type="InterPro" id="IPR001041">
    <property type="entry name" value="2Fe-2S_ferredoxin-type"/>
</dbReference>
<dbReference type="Pfam" id="PF00111">
    <property type="entry name" value="Fer2"/>
    <property type="match status" value="1"/>
</dbReference>
<evidence type="ECO:0000256" key="1">
    <source>
        <dbReference type="ARBA" id="ARBA00022714"/>
    </source>
</evidence>
<dbReference type="AlphaFoldDB" id="A0A9D2D329"/>
<evidence type="ECO:0000256" key="3">
    <source>
        <dbReference type="ARBA" id="ARBA00023004"/>
    </source>
</evidence>
<dbReference type="SUPFAM" id="SSF54292">
    <property type="entry name" value="2Fe-2S ferredoxin-like"/>
    <property type="match status" value="1"/>
</dbReference>